<dbReference type="PANTHER" id="PTHR19861">
    <property type="entry name" value="WD40 REPEAT PROTEIN SWD2"/>
    <property type="match status" value="1"/>
</dbReference>
<evidence type="ECO:0000313" key="8">
    <source>
        <dbReference type="Proteomes" id="UP001428341"/>
    </source>
</evidence>
<comment type="similarity">
    <text evidence="2">Belongs to the WD repeat SWD2 family.</text>
</comment>
<dbReference type="PANTHER" id="PTHR19861:SF0">
    <property type="entry name" value="WD REPEAT-CONTAINING PROTEIN 82"/>
    <property type="match status" value="1"/>
</dbReference>
<keyword evidence="3 6" id="KW-0853">WD repeat</keyword>
<organism evidence="7 8">
    <name type="scientific">Citrus x changshan-huyou</name>
    <dbReference type="NCBI Taxonomy" id="2935761"/>
    <lineage>
        <taxon>Eukaryota</taxon>
        <taxon>Viridiplantae</taxon>
        <taxon>Streptophyta</taxon>
        <taxon>Embryophyta</taxon>
        <taxon>Tracheophyta</taxon>
        <taxon>Spermatophyta</taxon>
        <taxon>Magnoliopsida</taxon>
        <taxon>eudicotyledons</taxon>
        <taxon>Gunneridae</taxon>
        <taxon>Pentapetalae</taxon>
        <taxon>rosids</taxon>
        <taxon>malvids</taxon>
        <taxon>Sapindales</taxon>
        <taxon>Rutaceae</taxon>
        <taxon>Aurantioideae</taxon>
        <taxon>Citrus</taxon>
    </lineage>
</organism>
<keyword evidence="8" id="KW-1185">Reference proteome</keyword>
<dbReference type="InterPro" id="IPR036322">
    <property type="entry name" value="WD40_repeat_dom_sf"/>
</dbReference>
<gene>
    <name evidence="7" type="ORF">WN944_016887</name>
</gene>
<reference evidence="7 8" key="1">
    <citation type="submission" date="2024-05" db="EMBL/GenBank/DDBJ databases">
        <title>Haplotype-resolved chromosome-level genome assembly of Huyou (Citrus changshanensis).</title>
        <authorList>
            <person name="Miao C."/>
            <person name="Chen W."/>
            <person name="Wu Y."/>
            <person name="Wang L."/>
            <person name="Zhao S."/>
            <person name="Grierson D."/>
            <person name="Xu C."/>
            <person name="Chen K."/>
        </authorList>
    </citation>
    <scope>NUCLEOTIDE SEQUENCE [LARGE SCALE GENOMIC DNA]</scope>
    <source>
        <strain evidence="7">01-14</strain>
        <tissue evidence="7">Leaf</tissue>
    </source>
</reference>
<dbReference type="SMART" id="SM00320">
    <property type="entry name" value="WD40"/>
    <property type="match status" value="2"/>
</dbReference>
<evidence type="ECO:0000256" key="6">
    <source>
        <dbReference type="PROSITE-ProRule" id="PRU00221"/>
    </source>
</evidence>
<dbReference type="GO" id="GO:0016070">
    <property type="term" value="P:RNA metabolic process"/>
    <property type="evidence" value="ECO:0007669"/>
    <property type="project" value="UniProtKB-ARBA"/>
</dbReference>
<dbReference type="Proteomes" id="UP001428341">
    <property type="component" value="Unassembled WGS sequence"/>
</dbReference>
<dbReference type="GO" id="GO:0048188">
    <property type="term" value="C:Set1C/COMPASS complex"/>
    <property type="evidence" value="ECO:0007669"/>
    <property type="project" value="TreeGrafter"/>
</dbReference>
<keyword evidence="4" id="KW-0677">Repeat</keyword>
<sequence length="280" mass="31037">MVGSQSEREDKVSLELSEEILQSMEVGADDESIRLYDVTAATCLKTTNSKEYGVDLVCFTSHPTTVIYSSKNGWDESLRLLSLHDNKYSRYFKGHHDRVVLLSLRSSKDCFISGSLDRSVLLWDQRAEKCQGLLRVQGRPAAAYDDQGLVFGVAFGNTNDGRLMLLTTMEGHIHVLDSFRGTLLSTYNVKPVSRNSTLEASFIPEGMFVISGSGDGSVYAWSVRIGKEVASWMSFDTEPPVIKWAPGTLMFVTGSSELSFWIPDLSKLGAYVGRNRGCMD</sequence>
<comment type="subcellular location">
    <subcellularLocation>
        <location evidence="1">Nucleus</location>
    </subcellularLocation>
</comment>
<proteinExistence type="inferred from homology"/>
<comment type="caution">
    <text evidence="7">The sequence shown here is derived from an EMBL/GenBank/DDBJ whole genome shotgun (WGS) entry which is preliminary data.</text>
</comment>
<dbReference type="GO" id="GO:0003682">
    <property type="term" value="F:chromatin binding"/>
    <property type="evidence" value="ECO:0007669"/>
    <property type="project" value="TreeGrafter"/>
</dbReference>
<evidence type="ECO:0000256" key="4">
    <source>
        <dbReference type="ARBA" id="ARBA00022737"/>
    </source>
</evidence>
<dbReference type="InterPro" id="IPR001680">
    <property type="entry name" value="WD40_rpt"/>
</dbReference>
<dbReference type="PROSITE" id="PS50294">
    <property type="entry name" value="WD_REPEATS_REGION"/>
    <property type="match status" value="1"/>
</dbReference>
<keyword evidence="5" id="KW-0539">Nucleus</keyword>
<dbReference type="PROSITE" id="PS50082">
    <property type="entry name" value="WD_REPEATS_2"/>
    <property type="match status" value="2"/>
</dbReference>
<evidence type="ECO:0000256" key="3">
    <source>
        <dbReference type="ARBA" id="ARBA00022574"/>
    </source>
</evidence>
<dbReference type="Gene3D" id="2.130.10.10">
    <property type="entry name" value="YVTN repeat-like/Quinoprotein amine dehydrogenase"/>
    <property type="match status" value="2"/>
</dbReference>
<name>A0AAP0QNA2_9ROSI</name>
<dbReference type="SUPFAM" id="SSF50978">
    <property type="entry name" value="WD40 repeat-like"/>
    <property type="match status" value="1"/>
</dbReference>
<feature type="repeat" description="WD" evidence="6">
    <location>
        <begin position="201"/>
        <end position="231"/>
    </location>
</feature>
<dbReference type="AlphaFoldDB" id="A0AAP0QNA2"/>
<feature type="repeat" description="WD" evidence="6">
    <location>
        <begin position="92"/>
        <end position="124"/>
    </location>
</feature>
<accession>A0AAP0QNA2</accession>
<evidence type="ECO:0000256" key="2">
    <source>
        <dbReference type="ARBA" id="ARBA00005616"/>
    </source>
</evidence>
<evidence type="ECO:0000256" key="1">
    <source>
        <dbReference type="ARBA" id="ARBA00004123"/>
    </source>
</evidence>
<evidence type="ECO:0000313" key="7">
    <source>
        <dbReference type="EMBL" id="KAK9201681.1"/>
    </source>
</evidence>
<dbReference type="EMBL" id="JBCGBO010000005">
    <property type="protein sequence ID" value="KAK9201681.1"/>
    <property type="molecule type" value="Genomic_DNA"/>
</dbReference>
<dbReference type="Pfam" id="PF00400">
    <property type="entry name" value="WD40"/>
    <property type="match status" value="2"/>
</dbReference>
<dbReference type="InterPro" id="IPR037867">
    <property type="entry name" value="Swd2/WDR82"/>
</dbReference>
<protein>
    <recommendedName>
        <fullName evidence="9">Transducin/WD40 repeat-like superfamily protein</fullName>
    </recommendedName>
</protein>
<dbReference type="InterPro" id="IPR015943">
    <property type="entry name" value="WD40/YVTN_repeat-like_dom_sf"/>
</dbReference>
<evidence type="ECO:0000256" key="5">
    <source>
        <dbReference type="ARBA" id="ARBA00023242"/>
    </source>
</evidence>
<evidence type="ECO:0008006" key="9">
    <source>
        <dbReference type="Google" id="ProtNLM"/>
    </source>
</evidence>